<evidence type="ECO:0000256" key="5">
    <source>
        <dbReference type="ARBA" id="ARBA00019493"/>
    </source>
</evidence>
<dbReference type="InterPro" id="IPR004367">
    <property type="entry name" value="Cyclin_C-dom"/>
</dbReference>
<feature type="region of interest" description="Disordered" evidence="16">
    <location>
        <begin position="629"/>
        <end position="745"/>
    </location>
</feature>
<evidence type="ECO:0000256" key="15">
    <source>
        <dbReference type="RuleBase" id="RU000383"/>
    </source>
</evidence>
<keyword evidence="10 15" id="KW-0195">Cyclin</keyword>
<evidence type="ECO:0000256" key="11">
    <source>
        <dbReference type="ARBA" id="ARBA00023212"/>
    </source>
</evidence>
<dbReference type="AlphaFoldDB" id="A0A8D1MLJ4"/>
<evidence type="ECO:0000256" key="6">
    <source>
        <dbReference type="ARBA" id="ARBA00022490"/>
    </source>
</evidence>
<feature type="compositionally biased region" description="Low complexity" evidence="16">
    <location>
        <begin position="659"/>
        <end position="672"/>
    </location>
</feature>
<keyword evidence="6" id="KW-0963">Cytoplasm</keyword>
<dbReference type="SMART" id="SM00385">
    <property type="entry name" value="CYCLIN"/>
    <property type="match status" value="2"/>
</dbReference>
<dbReference type="Proteomes" id="UP000694728">
    <property type="component" value="Unplaced"/>
</dbReference>
<dbReference type="GO" id="GO:0051301">
    <property type="term" value="P:cell division"/>
    <property type="evidence" value="ECO:0007669"/>
    <property type="project" value="UniProtKB-KW"/>
</dbReference>
<dbReference type="InterPro" id="IPR048258">
    <property type="entry name" value="Cyclins_cyclin-box"/>
</dbReference>
<dbReference type="Proteomes" id="UP000694571">
    <property type="component" value="Unplaced"/>
</dbReference>
<proteinExistence type="inferred from homology"/>
<dbReference type="Ensembl" id="ENSSSCT00045026473.1">
    <property type="protein sequence ID" value="ENSSSCP00045018277.1"/>
    <property type="gene ID" value="ENSSSCG00045015576.1"/>
</dbReference>
<dbReference type="SUPFAM" id="SSF47954">
    <property type="entry name" value="Cyclin-like"/>
    <property type="match status" value="2"/>
</dbReference>
<evidence type="ECO:0000313" key="19">
    <source>
        <dbReference type="Ensembl" id="ENSSSCP00050025396.1"/>
    </source>
</evidence>
<gene>
    <name evidence="19" type="primary">CCNF</name>
</gene>
<dbReference type="PANTHER" id="PTHR10177">
    <property type="entry name" value="CYCLINS"/>
    <property type="match status" value="1"/>
</dbReference>
<comment type="similarity">
    <text evidence="4">Belongs to the cyclin family. Cyclin AB subfamily.</text>
</comment>
<dbReference type="GO" id="GO:0005814">
    <property type="term" value="C:centriole"/>
    <property type="evidence" value="ECO:0007669"/>
    <property type="project" value="UniProtKB-SubCell"/>
</dbReference>
<keyword evidence="9" id="KW-0833">Ubl conjugation pathway</keyword>
<evidence type="ECO:0000256" key="1">
    <source>
        <dbReference type="ARBA" id="ARBA00004114"/>
    </source>
</evidence>
<evidence type="ECO:0000259" key="18">
    <source>
        <dbReference type="SMART" id="SM01332"/>
    </source>
</evidence>
<dbReference type="FunFam" id="1.10.472.10:FF:000055">
    <property type="entry name" value="Cyclin F"/>
    <property type="match status" value="1"/>
</dbReference>
<dbReference type="Gene3D" id="1.25.40.10">
    <property type="entry name" value="Tetratricopeptide repeat domain"/>
    <property type="match status" value="1"/>
</dbReference>
<dbReference type="Pfam" id="PF00134">
    <property type="entry name" value="Cyclin_N"/>
    <property type="match status" value="1"/>
</dbReference>
<dbReference type="Proteomes" id="UP000694725">
    <property type="component" value="Unplaced"/>
</dbReference>
<reference evidence="19" key="1">
    <citation type="submission" date="2025-05" db="UniProtKB">
        <authorList>
            <consortium name="Ensembl"/>
        </authorList>
    </citation>
    <scope>IDENTIFICATION</scope>
</reference>
<protein>
    <recommendedName>
        <fullName evidence="5">Cyclin-F</fullName>
    </recommendedName>
</protein>
<dbReference type="GO" id="GO:0048471">
    <property type="term" value="C:perinuclear region of cytoplasm"/>
    <property type="evidence" value="ECO:0007669"/>
    <property type="project" value="UniProtKB-SubCell"/>
</dbReference>
<feature type="domain" description="Cyclin-like" evidence="17">
    <location>
        <begin position="272"/>
        <end position="356"/>
    </location>
</feature>
<evidence type="ECO:0000256" key="2">
    <source>
        <dbReference type="ARBA" id="ARBA00004123"/>
    </source>
</evidence>
<dbReference type="PROSITE" id="PS00292">
    <property type="entry name" value="CYCLINS"/>
    <property type="match status" value="1"/>
</dbReference>
<evidence type="ECO:0000259" key="17">
    <source>
        <dbReference type="SMART" id="SM00385"/>
    </source>
</evidence>
<evidence type="ECO:0000256" key="14">
    <source>
        <dbReference type="ARBA" id="ARBA00064437"/>
    </source>
</evidence>
<feature type="region of interest" description="Disordered" evidence="16">
    <location>
        <begin position="505"/>
        <end position="550"/>
    </location>
</feature>
<dbReference type="InterPro" id="IPR036915">
    <property type="entry name" value="Cyclin-like_sf"/>
</dbReference>
<dbReference type="InterPro" id="IPR039361">
    <property type="entry name" value="Cyclin"/>
</dbReference>
<feature type="domain" description="Cyclin C-terminal" evidence="18">
    <location>
        <begin position="365"/>
        <end position="488"/>
    </location>
</feature>
<keyword evidence="11" id="KW-0206">Cytoskeleton</keyword>
<evidence type="ECO:0000256" key="16">
    <source>
        <dbReference type="SAM" id="MobiDB-lite"/>
    </source>
</evidence>
<evidence type="ECO:0000256" key="12">
    <source>
        <dbReference type="ARBA" id="ARBA00023242"/>
    </source>
</evidence>
<keyword evidence="12" id="KW-0539">Nucleus</keyword>
<evidence type="ECO:0000256" key="13">
    <source>
        <dbReference type="ARBA" id="ARBA00023306"/>
    </source>
</evidence>
<dbReference type="GO" id="GO:0005634">
    <property type="term" value="C:nucleus"/>
    <property type="evidence" value="ECO:0007669"/>
    <property type="project" value="UniProtKB-SubCell"/>
</dbReference>
<dbReference type="InterPro" id="IPR006671">
    <property type="entry name" value="Cyclin_N"/>
</dbReference>
<dbReference type="Gene3D" id="1.10.472.10">
    <property type="entry name" value="Cyclin-like"/>
    <property type="match status" value="2"/>
</dbReference>
<evidence type="ECO:0000256" key="8">
    <source>
        <dbReference type="ARBA" id="ARBA00022776"/>
    </source>
</evidence>
<keyword evidence="7" id="KW-0132">Cell division</keyword>
<keyword evidence="13" id="KW-0131">Cell cycle</keyword>
<evidence type="ECO:0000256" key="10">
    <source>
        <dbReference type="ARBA" id="ARBA00023127"/>
    </source>
</evidence>
<dbReference type="FunFam" id="1.10.472.10:FF:000038">
    <property type="entry name" value="Cyclin F"/>
    <property type="match status" value="1"/>
</dbReference>
<dbReference type="CDD" id="cd20521">
    <property type="entry name" value="CYCLIN_CCNF_rpt1"/>
    <property type="match status" value="1"/>
</dbReference>
<sequence>MFSGRLWGWRGSGHGCLPPHQSFLLENRYCRLRGCGGTKSRNVLCSSWSRAAEKGNFEAAVKLGIAYLYNEGLSVSDEARAEVNGLKASRFFSLAERLNAGGAPFIWLFIRPPWSVSGSCCKAVVHESLRAECQLQKAHRASILHCLGRVLSLFEDEEKQNQARDLFEESAHQGCLTSSYLLWESDRRMDMSDPGRCLHNFRKLRDFAAKGCWEAQLSLAKACANGNQLGLEAKASSEIVSQLFQASRAVSKQRVFSVQKGLNDTMRYILIDWLVEVATMKDFSSLCLHLTVECVDRYLRRRLVPRYRLQLLGIACMVICTRFISREILTIREAVWLTDNTYKYEDLVRMMGEVVSALEGRIRVPTVVDYKDVLLTLVPMAPRTQHLCSFLCELSLLHTSLAAYAPALLATAALLLARLTHGQTQPWTTRLRDLTGFSCEDLIPCVLSLHQKCFHNDAPKDYRQVSLTAVKQRFEDKRYEEISQEEVLSYGQLCAALGVKQESPEPASFLSTGELPAFLSSPSGRRTKRKRENSLQEDRGSFVTTPTAELSSQEEALLGSFLDWSLDHCSGYEGDQESEGEKEGDVTAPSGVLDVTVVCLNPEQHCCQESSDEEACPEDRGRWDAHAAVPGTQTHTPRAPGPALPPCSRRGPGKDGTTSGYSSVSSASPTNSPDGSGAPPQPTSALSLGRDLNTRSCPHPSRKSCLQCRPPSPPESGVPQHQGKRKNLSPHSEEEEDMNLGFLKL</sequence>
<evidence type="ECO:0000256" key="9">
    <source>
        <dbReference type="ARBA" id="ARBA00022786"/>
    </source>
</evidence>
<comment type="subcellular location">
    <subcellularLocation>
        <location evidence="1">Cytoplasm</location>
        <location evidence="1">Cytoskeleton</location>
        <location evidence="1">Microtubule organizing center</location>
        <location evidence="1">Centrosome</location>
        <location evidence="1">Centriole</location>
    </subcellularLocation>
    <subcellularLocation>
        <location evidence="3">Cytoplasm</location>
        <location evidence="3">Perinuclear region</location>
    </subcellularLocation>
    <subcellularLocation>
        <location evidence="2">Nucleus</location>
    </subcellularLocation>
</comment>
<evidence type="ECO:0000256" key="7">
    <source>
        <dbReference type="ARBA" id="ARBA00022618"/>
    </source>
</evidence>
<dbReference type="InterPro" id="IPR013763">
    <property type="entry name" value="Cyclin-like_dom"/>
</dbReference>
<dbReference type="InterPro" id="IPR011990">
    <property type="entry name" value="TPR-like_helical_dom_sf"/>
</dbReference>
<dbReference type="OMA" id="KACASWH"/>
<organism evidence="19 20">
    <name type="scientific">Sus scrofa</name>
    <name type="common">Pig</name>
    <dbReference type="NCBI Taxonomy" id="9823"/>
    <lineage>
        <taxon>Eukaryota</taxon>
        <taxon>Metazoa</taxon>
        <taxon>Chordata</taxon>
        <taxon>Craniata</taxon>
        <taxon>Vertebrata</taxon>
        <taxon>Euteleostomi</taxon>
        <taxon>Mammalia</taxon>
        <taxon>Eutheria</taxon>
        <taxon>Laurasiatheria</taxon>
        <taxon>Artiodactyla</taxon>
        <taxon>Suina</taxon>
        <taxon>Suidae</taxon>
        <taxon>Sus</taxon>
    </lineage>
</organism>
<evidence type="ECO:0000313" key="20">
    <source>
        <dbReference type="Proteomes" id="UP000694571"/>
    </source>
</evidence>
<name>A0A8D1MLJ4_PIG</name>
<feature type="domain" description="Cyclin-like" evidence="17">
    <location>
        <begin position="373"/>
        <end position="451"/>
    </location>
</feature>
<dbReference type="Proteomes" id="UP000694720">
    <property type="component" value="Unplaced"/>
</dbReference>
<dbReference type="SMART" id="SM01332">
    <property type="entry name" value="Cyclin_C"/>
    <property type="match status" value="1"/>
</dbReference>
<dbReference type="Ensembl" id="ENSSSCT00035077597.1">
    <property type="protein sequence ID" value="ENSSSCP00035031762.1"/>
    <property type="gene ID" value="ENSSSCG00035057998.1"/>
</dbReference>
<dbReference type="Pfam" id="PF02984">
    <property type="entry name" value="Cyclin_C"/>
    <property type="match status" value="1"/>
</dbReference>
<dbReference type="Ensembl" id="ENSSSCT00050059167.1">
    <property type="protein sequence ID" value="ENSSSCP00050025396.1"/>
    <property type="gene ID" value="ENSSSCG00050043477.1"/>
</dbReference>
<keyword evidence="8" id="KW-0498">Mitosis</keyword>
<dbReference type="GO" id="GO:0010826">
    <property type="term" value="P:negative regulation of centrosome duplication"/>
    <property type="evidence" value="ECO:0007669"/>
    <property type="project" value="UniProtKB-ARBA"/>
</dbReference>
<comment type="subunit">
    <text evidence="14">Component of the SCF(CCNF) complex consisting of CUL1, RBX1, SKP1 and CCNF. Interacts with SKP1. Interacts with CUL1. Interacts with CCNB1; interaction is required for nuclear localization of CCNB1. Interacts with CCP110; this interaction leads to CCP110 ubiquitination and degradation via the proteasome pathway. Interacts (via the Cyclin N-terminal domain) with MYBL2/BMYB. Interacts with FZR1/CDH1 (via N-terminus). Interacts with RRM2 (via Cy motif and when phosphorylated at 'Thr-33'); the interaction occurs exclusively in G2 and early M. Interacts with CDC6 (via Cy motif); the interaction takes place during G2 and M phase.</text>
</comment>
<accession>A0A8D1MLJ4</accession>
<dbReference type="Ensembl" id="ENSSSCT00065062811.1">
    <property type="protein sequence ID" value="ENSSSCP00065027205.1"/>
    <property type="gene ID" value="ENSSSCG00065045920.1"/>
</dbReference>
<evidence type="ECO:0000256" key="3">
    <source>
        <dbReference type="ARBA" id="ARBA00004556"/>
    </source>
</evidence>
<evidence type="ECO:0000256" key="4">
    <source>
        <dbReference type="ARBA" id="ARBA00006955"/>
    </source>
</evidence>